<accession>A0ABS2CGL5</accession>
<evidence type="ECO:0000313" key="3">
    <source>
        <dbReference type="EMBL" id="MBM6399007.1"/>
    </source>
</evidence>
<protein>
    <submittedName>
        <fullName evidence="3">Acyltransferase</fullName>
    </submittedName>
</protein>
<feature type="transmembrane region" description="Helical" evidence="1">
    <location>
        <begin position="98"/>
        <end position="121"/>
    </location>
</feature>
<feature type="transmembrane region" description="Helical" evidence="1">
    <location>
        <begin position="56"/>
        <end position="77"/>
    </location>
</feature>
<dbReference type="InterPro" id="IPR050879">
    <property type="entry name" value="Acyltransferase_3"/>
</dbReference>
<feature type="transmembrane region" description="Helical" evidence="1">
    <location>
        <begin position="162"/>
        <end position="178"/>
    </location>
</feature>
<feature type="transmembrane region" description="Helical" evidence="1">
    <location>
        <begin position="185"/>
        <end position="207"/>
    </location>
</feature>
<proteinExistence type="predicted"/>
<dbReference type="InterPro" id="IPR002656">
    <property type="entry name" value="Acyl_transf_3_dom"/>
</dbReference>
<dbReference type="EMBL" id="JAFDVD010000003">
    <property type="protein sequence ID" value="MBM6399007.1"/>
    <property type="molecule type" value="Genomic_DNA"/>
</dbReference>
<feature type="transmembrane region" description="Helical" evidence="1">
    <location>
        <begin position="264"/>
        <end position="284"/>
    </location>
</feature>
<evidence type="ECO:0000259" key="2">
    <source>
        <dbReference type="Pfam" id="PF01757"/>
    </source>
</evidence>
<evidence type="ECO:0000313" key="4">
    <source>
        <dbReference type="Proteomes" id="UP001430172"/>
    </source>
</evidence>
<dbReference type="Proteomes" id="UP001430172">
    <property type="component" value="Unassembled WGS sequence"/>
</dbReference>
<feature type="domain" description="Acyltransferase 3" evidence="2">
    <location>
        <begin position="19"/>
        <end position="338"/>
    </location>
</feature>
<reference evidence="3" key="1">
    <citation type="submission" date="2021-02" db="EMBL/GenBank/DDBJ databases">
        <title>Phycicoccus sp. MQZ13P-5T, whole genome shotgun sequence.</title>
        <authorList>
            <person name="Tuo L."/>
        </authorList>
    </citation>
    <scope>NUCLEOTIDE SEQUENCE</scope>
    <source>
        <strain evidence="3">MQZ13P-5</strain>
    </source>
</reference>
<dbReference type="GO" id="GO:0016746">
    <property type="term" value="F:acyltransferase activity"/>
    <property type="evidence" value="ECO:0007669"/>
    <property type="project" value="UniProtKB-KW"/>
</dbReference>
<keyword evidence="3" id="KW-0808">Transferase</keyword>
<dbReference type="PANTHER" id="PTHR23028">
    <property type="entry name" value="ACETYLTRANSFERASE"/>
    <property type="match status" value="1"/>
</dbReference>
<organism evidence="3 4">
    <name type="scientific">Phycicoccus sonneratiae</name>
    <dbReference type="NCBI Taxonomy" id="2807628"/>
    <lineage>
        <taxon>Bacteria</taxon>
        <taxon>Bacillati</taxon>
        <taxon>Actinomycetota</taxon>
        <taxon>Actinomycetes</taxon>
        <taxon>Micrococcales</taxon>
        <taxon>Intrasporangiaceae</taxon>
        <taxon>Phycicoccus</taxon>
    </lineage>
</organism>
<keyword evidence="1" id="KW-1133">Transmembrane helix</keyword>
<name>A0ABS2CGL5_9MICO</name>
<gene>
    <name evidence="3" type="ORF">JQN70_01240</name>
</gene>
<feature type="transmembrane region" description="Helical" evidence="1">
    <location>
        <begin position="16"/>
        <end position="36"/>
    </location>
</feature>
<evidence type="ECO:0000256" key="1">
    <source>
        <dbReference type="SAM" id="Phobius"/>
    </source>
</evidence>
<keyword evidence="1" id="KW-0472">Membrane</keyword>
<sequence length="385" mass="41765">MADSVERMDSPTRRPALPALTGLRALAAAWVVLFHYREEILRLQPVLAPLDTLMRAGYLGVDLFFALSGFVLAYTYADRMRTFRGDRSARFVRNRFARVWPVHVVALHVDVAIAAVVGTLGTTSEDTRRGLGAYVENLGMVHYWVNDRPSFNSPAWSISAEWFAYLLAPVLFVLVARLRRPGSALALAGLAYAVMLGIFATMALPNGNLENMFWVRIMGEFLGGMLLCIAWTRGGARLGGFAWLLPLTVAVVALIPAASAGHYWAAPALGLGTAGLAASSGPLVRLLSGPTLVAAGEASYALYMVHWLFERPIEWATARAAGNGLASALVLAGIVLVLGVTARLVATRIEQPARRWLVDGPRGRAPATWSREVPQHRTRTLAVLR</sequence>
<feature type="transmembrane region" description="Helical" evidence="1">
    <location>
        <begin position="238"/>
        <end position="258"/>
    </location>
</feature>
<feature type="transmembrane region" description="Helical" evidence="1">
    <location>
        <begin position="321"/>
        <end position="346"/>
    </location>
</feature>
<keyword evidence="4" id="KW-1185">Reference proteome</keyword>
<dbReference type="PANTHER" id="PTHR23028:SF53">
    <property type="entry name" value="ACYL_TRANSF_3 DOMAIN-CONTAINING PROTEIN"/>
    <property type="match status" value="1"/>
</dbReference>
<keyword evidence="1" id="KW-0812">Transmembrane</keyword>
<dbReference type="Pfam" id="PF01757">
    <property type="entry name" value="Acyl_transf_3"/>
    <property type="match status" value="1"/>
</dbReference>
<feature type="transmembrane region" description="Helical" evidence="1">
    <location>
        <begin position="291"/>
        <end position="309"/>
    </location>
</feature>
<feature type="transmembrane region" description="Helical" evidence="1">
    <location>
        <begin position="213"/>
        <end position="231"/>
    </location>
</feature>
<keyword evidence="3" id="KW-0012">Acyltransferase</keyword>
<comment type="caution">
    <text evidence="3">The sequence shown here is derived from an EMBL/GenBank/DDBJ whole genome shotgun (WGS) entry which is preliminary data.</text>
</comment>
<dbReference type="RefSeq" id="WP_204129496.1">
    <property type="nucleotide sequence ID" value="NZ_JAFDVD010000003.1"/>
</dbReference>